<dbReference type="PANTHER" id="PTHR19422:SF123">
    <property type="entry name" value="RT1 CLASS I, LOCUS CE15"/>
    <property type="match status" value="1"/>
</dbReference>
<keyword evidence="1" id="KW-0645">Protease</keyword>
<dbReference type="InterPro" id="IPR036157">
    <property type="entry name" value="dUTPase-like_sf"/>
</dbReference>
<organism evidence="5 6">
    <name type="scientific">Calyptomena viridis</name>
    <name type="common">Lesser green broadbill</name>
    <dbReference type="NCBI Taxonomy" id="135972"/>
    <lineage>
        <taxon>Eukaryota</taxon>
        <taxon>Metazoa</taxon>
        <taxon>Chordata</taxon>
        <taxon>Craniata</taxon>
        <taxon>Vertebrata</taxon>
        <taxon>Euteleostomi</taxon>
        <taxon>Archelosauria</taxon>
        <taxon>Archosauria</taxon>
        <taxon>Dinosauria</taxon>
        <taxon>Saurischia</taxon>
        <taxon>Theropoda</taxon>
        <taxon>Coelurosauria</taxon>
        <taxon>Aves</taxon>
        <taxon>Neognathae</taxon>
        <taxon>Neoaves</taxon>
        <taxon>Telluraves</taxon>
        <taxon>Australaves</taxon>
        <taxon>Passeriformes</taxon>
        <taxon>Eurylaimidae</taxon>
        <taxon>Calyptomena</taxon>
    </lineage>
</organism>
<sequence>TGSLGLDLAITVDISLIDQHPQRISTGIYAPLLINNKPYGALLLGRLSTGLNGVFILPGLIDSDYAEEIQIIVQALFPPIFIPKGSRLVQLVPLQQLTVELQGNPTTQRENQGLGSTGGLAVLTVSMNHRPMVTVTLTQNEESISLDALLDTGADLTIVS</sequence>
<protein>
    <submittedName>
        <fullName evidence="5">POK9 protein</fullName>
    </submittedName>
</protein>
<dbReference type="PROSITE" id="PS00141">
    <property type="entry name" value="ASP_PROTEASE"/>
    <property type="match status" value="1"/>
</dbReference>
<dbReference type="InterPro" id="IPR001995">
    <property type="entry name" value="Peptidase_A2_cat"/>
</dbReference>
<evidence type="ECO:0000313" key="5">
    <source>
        <dbReference type="EMBL" id="NWI53577.1"/>
    </source>
</evidence>
<dbReference type="GO" id="GO:0004190">
    <property type="term" value="F:aspartic-type endopeptidase activity"/>
    <property type="evidence" value="ECO:0007669"/>
    <property type="project" value="UniProtKB-KW"/>
</dbReference>
<name>A0A851CC44_CALVR</name>
<gene>
    <name evidence="5" type="primary">Ervk9_2</name>
    <name evidence="5" type="ORF">CALVIR_R05619</name>
</gene>
<dbReference type="InterPro" id="IPR021109">
    <property type="entry name" value="Peptidase_aspartic_dom_sf"/>
</dbReference>
<reference evidence="5" key="1">
    <citation type="submission" date="2019-10" db="EMBL/GenBank/DDBJ databases">
        <title>Bird 10,000 Genomes (B10K) Project - Family phase.</title>
        <authorList>
            <person name="Zhang G."/>
        </authorList>
    </citation>
    <scope>NUCLEOTIDE SEQUENCE</scope>
    <source>
        <strain evidence="5">B10K-DU-002-55</strain>
        <tissue evidence="5">Muscle</tissue>
    </source>
</reference>
<dbReference type="Proteomes" id="UP000642973">
    <property type="component" value="Unassembled WGS sequence"/>
</dbReference>
<dbReference type="PROSITE" id="PS50175">
    <property type="entry name" value="ASP_PROT_RETROV"/>
    <property type="match status" value="1"/>
</dbReference>
<dbReference type="AlphaFoldDB" id="A0A851CC44"/>
<dbReference type="EMBL" id="WEIV01011892">
    <property type="protein sequence ID" value="NWI53577.1"/>
    <property type="molecule type" value="Genomic_DNA"/>
</dbReference>
<dbReference type="InterPro" id="IPR029054">
    <property type="entry name" value="dUTPase-like"/>
</dbReference>
<dbReference type="SUPFAM" id="SSF50630">
    <property type="entry name" value="Acid proteases"/>
    <property type="match status" value="1"/>
</dbReference>
<dbReference type="Gene3D" id="2.40.70.10">
    <property type="entry name" value="Acid Proteases"/>
    <property type="match status" value="1"/>
</dbReference>
<keyword evidence="2" id="KW-0064">Aspartyl protease</keyword>
<dbReference type="InterPro" id="IPR051592">
    <property type="entry name" value="HERV-K_Pro_peptidase_A2"/>
</dbReference>
<evidence type="ECO:0000256" key="3">
    <source>
        <dbReference type="ARBA" id="ARBA00022801"/>
    </source>
</evidence>
<evidence type="ECO:0000259" key="4">
    <source>
        <dbReference type="PROSITE" id="PS50175"/>
    </source>
</evidence>
<dbReference type="GO" id="GO:0006508">
    <property type="term" value="P:proteolysis"/>
    <property type="evidence" value="ECO:0007669"/>
    <property type="project" value="UniProtKB-KW"/>
</dbReference>
<dbReference type="InterPro" id="IPR001969">
    <property type="entry name" value="Aspartic_peptidase_AS"/>
</dbReference>
<keyword evidence="6" id="KW-1185">Reference proteome</keyword>
<keyword evidence="3" id="KW-0378">Hydrolase</keyword>
<feature type="domain" description="Peptidase A2" evidence="4">
    <location>
        <begin position="146"/>
        <end position="160"/>
    </location>
</feature>
<dbReference type="Gene3D" id="2.70.40.10">
    <property type="match status" value="1"/>
</dbReference>
<accession>A0A851CC44</accession>
<dbReference type="PANTHER" id="PTHR19422">
    <property type="entry name" value="GAG RETROVIRAL POLYPROTEIN"/>
    <property type="match status" value="1"/>
</dbReference>
<dbReference type="Pfam" id="PF00692">
    <property type="entry name" value="dUTPase"/>
    <property type="match status" value="1"/>
</dbReference>
<feature type="non-terminal residue" evidence="5">
    <location>
        <position position="1"/>
    </location>
</feature>
<evidence type="ECO:0000256" key="2">
    <source>
        <dbReference type="ARBA" id="ARBA00022750"/>
    </source>
</evidence>
<comment type="caution">
    <text evidence="5">The sequence shown here is derived from an EMBL/GenBank/DDBJ whole genome shotgun (WGS) entry which is preliminary data.</text>
</comment>
<evidence type="ECO:0000313" key="6">
    <source>
        <dbReference type="Proteomes" id="UP000642973"/>
    </source>
</evidence>
<proteinExistence type="predicted"/>
<dbReference type="SUPFAM" id="SSF51283">
    <property type="entry name" value="dUTPase-like"/>
    <property type="match status" value="1"/>
</dbReference>
<evidence type="ECO:0000256" key="1">
    <source>
        <dbReference type="ARBA" id="ARBA00022670"/>
    </source>
</evidence>
<feature type="non-terminal residue" evidence="5">
    <location>
        <position position="160"/>
    </location>
</feature>